<feature type="region of interest" description="Disordered" evidence="1">
    <location>
        <begin position="653"/>
        <end position="675"/>
    </location>
</feature>
<proteinExistence type="predicted"/>
<protein>
    <recommendedName>
        <fullName evidence="6">DUF4283 domain-containing protein</fullName>
    </recommendedName>
</protein>
<evidence type="ECO:0000259" key="2">
    <source>
        <dbReference type="Pfam" id="PF14111"/>
    </source>
</evidence>
<dbReference type="Proteomes" id="UP000583929">
    <property type="component" value="Unassembled WGS sequence"/>
</dbReference>
<name>A0A7J6GGV7_CANSA</name>
<gene>
    <name evidence="4" type="ORF">G4B88_009423</name>
</gene>
<keyword evidence="5" id="KW-1185">Reference proteome</keyword>
<feature type="domain" description="Zinc knuckle CX2CX4HX4C" evidence="3">
    <location>
        <begin position="179"/>
        <end position="221"/>
    </location>
</feature>
<evidence type="ECO:0000256" key="1">
    <source>
        <dbReference type="SAM" id="MobiDB-lite"/>
    </source>
</evidence>
<evidence type="ECO:0000313" key="4">
    <source>
        <dbReference type="EMBL" id="KAF4382133.1"/>
    </source>
</evidence>
<evidence type="ECO:0000259" key="3">
    <source>
        <dbReference type="Pfam" id="PF14392"/>
    </source>
</evidence>
<dbReference type="PANTHER" id="PTHR31286:SF178">
    <property type="entry name" value="DUF4283 DOMAIN-CONTAINING PROTEIN"/>
    <property type="match status" value="1"/>
</dbReference>
<feature type="region of interest" description="Disordered" evidence="1">
    <location>
        <begin position="476"/>
        <end position="500"/>
    </location>
</feature>
<dbReference type="Pfam" id="PF14392">
    <property type="entry name" value="zf-CCHC_4"/>
    <property type="match status" value="1"/>
</dbReference>
<dbReference type="AlphaFoldDB" id="A0A7J6GGV7"/>
<comment type="caution">
    <text evidence="4">The sequence shown here is derived from an EMBL/GenBank/DDBJ whole genome shotgun (WGS) entry which is preliminary data.</text>
</comment>
<dbReference type="PANTHER" id="PTHR31286">
    <property type="entry name" value="GLYCINE-RICH CELL WALL STRUCTURAL PROTEIN 1.8-LIKE"/>
    <property type="match status" value="1"/>
</dbReference>
<dbReference type="EMBL" id="JAATIQ010000104">
    <property type="protein sequence ID" value="KAF4382133.1"/>
    <property type="molecule type" value="Genomic_DNA"/>
</dbReference>
<feature type="compositionally biased region" description="Polar residues" evidence="1">
    <location>
        <begin position="653"/>
        <end position="663"/>
    </location>
</feature>
<reference evidence="4 5" key="1">
    <citation type="journal article" date="2020" name="bioRxiv">
        <title>Sequence and annotation of 42 cannabis genomes reveals extensive copy number variation in cannabinoid synthesis and pathogen resistance genes.</title>
        <authorList>
            <person name="Mckernan K.J."/>
            <person name="Helbert Y."/>
            <person name="Kane L.T."/>
            <person name="Ebling H."/>
            <person name="Zhang L."/>
            <person name="Liu B."/>
            <person name="Eaton Z."/>
            <person name="Mclaughlin S."/>
            <person name="Kingan S."/>
            <person name="Baybayan P."/>
            <person name="Concepcion G."/>
            <person name="Jordan M."/>
            <person name="Riva A."/>
            <person name="Barbazuk W."/>
            <person name="Harkins T."/>
        </authorList>
    </citation>
    <scope>NUCLEOTIDE SEQUENCE [LARGE SCALE GENOMIC DNA]</scope>
    <source>
        <strain evidence="5">cv. Jamaican Lion 4</strain>
        <tissue evidence="4">Leaf</tissue>
    </source>
</reference>
<sequence>METIITTNSSSKGKCFSCIKTSVNLSPCVSSLNALSSCCLYGKVVAPMVVEEPTVKDFVAKAWKKHVSVLPMVDDSKTSNVFRFGFDSAEDRNWALLNGPWCIRGYTLVLQAWTPATDGPVEFHFMRVWIQLHNLPHEYFSIANGKLLGGLVGKVVSVELEEDKPGLWDEFLTVQVDFDLNNPLVSGFFLDLAAGVKKWIQVKYDKIGIFCYFCGRLGHQRGGGGGCNLSSPVTVANIDGTLFPMFGPWLSTSSVYRDVFSGPKPFGSRSVVAVTQKKLVGDGRVVPATMAEGANDQRYKISSSVRWPNRALMETSRDRAVLGQSQRLAWLPKSRPSRAVQRLASMGRGRITEALEVERAPDNFPFLLIKEKDRSMGGQCDLNNETVGDNGMGIGPSPIGPDLVEKGGPSKLIPAEVDCVSARGLTLGVGLVLHGPCLSRNGQAVISNTSPICEPYLPNGTTISNGPNLLANIGMSSLEGGNGNPRPESTLPITSDSTHSYKRHDQVGKSISLAPSNEEKVQSDEEKALSQFFNAQERLFHDLKHFGELDLYEIRKIGGDIGVPTSSEINERTTSFKKRKFENSASLCSRPHKIHRKHPGVVRDFPWDSKRQTMIQERDHIDTLVARYNKDHSIVDCTSTDPIVARVGTNRTLEQTEEPSQIHPSPFPGRRQPLPVNQNRKLQLRPSSSIGAPPSMSSILLRLQA</sequence>
<dbReference type="InterPro" id="IPR025836">
    <property type="entry name" value="Zn_knuckle_CX2CX4HX4C"/>
</dbReference>
<dbReference type="InterPro" id="IPR025558">
    <property type="entry name" value="DUF4283"/>
</dbReference>
<feature type="domain" description="DUF4283" evidence="2">
    <location>
        <begin position="36"/>
        <end position="117"/>
    </location>
</feature>
<evidence type="ECO:0008006" key="6">
    <source>
        <dbReference type="Google" id="ProtNLM"/>
    </source>
</evidence>
<organism evidence="4 5">
    <name type="scientific">Cannabis sativa</name>
    <name type="common">Hemp</name>
    <name type="synonym">Marijuana</name>
    <dbReference type="NCBI Taxonomy" id="3483"/>
    <lineage>
        <taxon>Eukaryota</taxon>
        <taxon>Viridiplantae</taxon>
        <taxon>Streptophyta</taxon>
        <taxon>Embryophyta</taxon>
        <taxon>Tracheophyta</taxon>
        <taxon>Spermatophyta</taxon>
        <taxon>Magnoliopsida</taxon>
        <taxon>eudicotyledons</taxon>
        <taxon>Gunneridae</taxon>
        <taxon>Pentapetalae</taxon>
        <taxon>rosids</taxon>
        <taxon>fabids</taxon>
        <taxon>Rosales</taxon>
        <taxon>Cannabaceae</taxon>
        <taxon>Cannabis</taxon>
    </lineage>
</organism>
<dbReference type="Pfam" id="PF14111">
    <property type="entry name" value="DUF4283"/>
    <property type="match status" value="1"/>
</dbReference>
<accession>A0A7J6GGV7</accession>
<dbReference type="InterPro" id="IPR040256">
    <property type="entry name" value="At4g02000-like"/>
</dbReference>
<evidence type="ECO:0000313" key="5">
    <source>
        <dbReference type="Proteomes" id="UP000583929"/>
    </source>
</evidence>